<feature type="transmembrane region" description="Helical" evidence="12">
    <location>
        <begin position="132"/>
        <end position="151"/>
    </location>
</feature>
<dbReference type="Gene3D" id="1.20.1530.10">
    <property type="entry name" value="Na+/H+ antiporter like domain"/>
    <property type="match status" value="1"/>
</dbReference>
<keyword evidence="9 12" id="KW-0406">Ion transport</keyword>
<evidence type="ECO:0000256" key="4">
    <source>
        <dbReference type="ARBA" id="ARBA00022449"/>
    </source>
</evidence>
<feature type="transmembrane region" description="Helical" evidence="12">
    <location>
        <begin position="215"/>
        <end position="245"/>
    </location>
</feature>
<reference evidence="15" key="1">
    <citation type="submission" date="2021-10" db="EMBL/GenBank/DDBJ databases">
        <title>Novel species in genus Arthrobacter.</title>
        <authorList>
            <person name="Liu Y."/>
        </authorList>
    </citation>
    <scope>NUCLEOTIDE SEQUENCE</scope>
    <source>
        <strain evidence="15">Zg-Y462</strain>
    </source>
</reference>
<feature type="transmembrane region" description="Helical" evidence="12">
    <location>
        <begin position="68"/>
        <end position="86"/>
    </location>
</feature>
<dbReference type="AlphaFoldDB" id="A0A9X1M8P5"/>
<dbReference type="GO" id="GO:0006885">
    <property type="term" value="P:regulation of pH"/>
    <property type="evidence" value="ECO:0007669"/>
    <property type="project" value="UniProtKB-UniRule"/>
</dbReference>
<evidence type="ECO:0000256" key="12">
    <source>
        <dbReference type="HAMAP-Rule" id="MF_01844"/>
    </source>
</evidence>
<feature type="region of interest" description="Disordered" evidence="13">
    <location>
        <begin position="1"/>
        <end position="20"/>
    </location>
</feature>
<evidence type="ECO:0000256" key="13">
    <source>
        <dbReference type="SAM" id="MobiDB-lite"/>
    </source>
</evidence>
<dbReference type="NCBIfam" id="TIGR00773">
    <property type="entry name" value="NhaA"/>
    <property type="match status" value="1"/>
</dbReference>
<dbReference type="InterPro" id="IPR012336">
    <property type="entry name" value="Thioredoxin-like_fold"/>
</dbReference>
<dbReference type="HAMAP" id="MF_01844">
    <property type="entry name" value="NhaA"/>
    <property type="match status" value="1"/>
</dbReference>
<feature type="transmembrane region" description="Helical" evidence="12">
    <location>
        <begin position="189"/>
        <end position="208"/>
    </location>
</feature>
<dbReference type="Pfam" id="PF13462">
    <property type="entry name" value="Thioredoxin_4"/>
    <property type="match status" value="1"/>
</dbReference>
<comment type="catalytic activity">
    <reaction evidence="12">
        <text>Na(+)(in) + 2 H(+)(out) = Na(+)(out) + 2 H(+)(in)</text>
        <dbReference type="Rhea" id="RHEA:29251"/>
        <dbReference type="ChEBI" id="CHEBI:15378"/>
        <dbReference type="ChEBI" id="CHEBI:29101"/>
    </reaction>
</comment>
<feature type="transmembrane region" description="Helical" evidence="12">
    <location>
        <begin position="298"/>
        <end position="316"/>
    </location>
</feature>
<dbReference type="PROSITE" id="PS51352">
    <property type="entry name" value="THIOREDOXIN_2"/>
    <property type="match status" value="1"/>
</dbReference>
<keyword evidence="3 12" id="KW-0813">Transport</keyword>
<keyword evidence="10 12" id="KW-0472">Membrane</keyword>
<dbReference type="InterPro" id="IPR036249">
    <property type="entry name" value="Thioredoxin-like_sf"/>
</dbReference>
<keyword evidence="5 12" id="KW-1003">Cell membrane</keyword>
<evidence type="ECO:0000256" key="5">
    <source>
        <dbReference type="ARBA" id="ARBA00022475"/>
    </source>
</evidence>
<evidence type="ECO:0000256" key="6">
    <source>
        <dbReference type="ARBA" id="ARBA00022692"/>
    </source>
</evidence>
<proteinExistence type="inferred from homology"/>
<evidence type="ECO:0000313" key="15">
    <source>
        <dbReference type="EMBL" id="MCC3273444.1"/>
    </source>
</evidence>
<organism evidence="15 16">
    <name type="scientific">Arthrobacter zhangbolii</name>
    <dbReference type="NCBI Taxonomy" id="2886936"/>
    <lineage>
        <taxon>Bacteria</taxon>
        <taxon>Bacillati</taxon>
        <taxon>Actinomycetota</taxon>
        <taxon>Actinomycetes</taxon>
        <taxon>Micrococcales</taxon>
        <taxon>Micrococcaceae</taxon>
        <taxon>Arthrobacter</taxon>
    </lineage>
</organism>
<evidence type="ECO:0000256" key="11">
    <source>
        <dbReference type="ARBA" id="ARBA00023201"/>
    </source>
</evidence>
<evidence type="ECO:0000256" key="7">
    <source>
        <dbReference type="ARBA" id="ARBA00022989"/>
    </source>
</evidence>
<evidence type="ECO:0000256" key="9">
    <source>
        <dbReference type="ARBA" id="ARBA00023065"/>
    </source>
</evidence>
<gene>
    <name evidence="12 15" type="primary">nhaA</name>
    <name evidence="15" type="ORF">LJ755_11960</name>
</gene>
<feature type="transmembrane region" description="Helical" evidence="12">
    <location>
        <begin position="369"/>
        <end position="390"/>
    </location>
</feature>
<keyword evidence="8 12" id="KW-0915">Sodium</keyword>
<comment type="function">
    <text evidence="12">Na(+)/H(+) antiporter that extrudes sodium in exchange for external protons.</text>
</comment>
<sequence length="608" mass="64547">MPRRSGRSTSLAAPSGGGSADKRPAALLLLATVLAVAWANAPFAASYEEFWHSTAELRAGGMVLELTFRELVNDALMAVFFFVVGLEVRREFALGELTNRARAAVPVAAAAAGLLVPALIFLLFTAGTGNAAAWGVVISTDTAFLLGALAIAGPRFPGRLRIFLLTLAVVDDVAALSIIALVYTARLEWVPLLLALLGLAAVYCARYLPAGRGPAYAGLAVLTWLAFYASGVHPTLAGVGIALLVPVFQPGRREVEDAVQLAQVFRQSPNSGYARAAASGLRESISINERLHGAYTPYVNYAILPLFALANAGVRLDRSTVASAVTSPLVWGIICGLVLGKFLGIFGASAVLRRLGAGEFGPGLTLGRIAGGAALSGIGFTISLFIIGLAIPDPAVQNEARVGVLAASVLAFAAGTLIFRIVERSPAVPPGQVLARPVDASRDHVAGNPDAPLTLVEYGDYECPFCSRATGAISEVRRHFGSELRYVWRHLPLTRVHPHAVAAAEAAEAAHRQGQFFPYSAYLFEHQEQLDPEDLLTAAETLGLDPDRFEADLRSADIRNRVLDDALDAESMDLHGTPTFFIGNRRHHGPYDSATLIRLLEADRPQEV</sequence>
<dbReference type="PANTHER" id="PTHR30341:SF0">
    <property type="entry name" value="NA(+)_H(+) ANTIPORTER NHAA"/>
    <property type="match status" value="1"/>
</dbReference>
<accession>A0A9X1M8P5</accession>
<feature type="domain" description="Thioredoxin" evidence="14">
    <location>
        <begin position="412"/>
        <end position="605"/>
    </location>
</feature>
<evidence type="ECO:0000259" key="14">
    <source>
        <dbReference type="PROSITE" id="PS51352"/>
    </source>
</evidence>
<dbReference type="InterPro" id="IPR013766">
    <property type="entry name" value="Thioredoxin_domain"/>
</dbReference>
<comment type="similarity">
    <text evidence="2">In the N-terminal section; belongs to the NhaA Na(+)/H(+) (TC 2.A.33) antiporter family.</text>
</comment>
<dbReference type="InterPro" id="IPR023171">
    <property type="entry name" value="Na/H_antiporter_dom_sf"/>
</dbReference>
<keyword evidence="4 12" id="KW-0050">Antiport</keyword>
<dbReference type="SUPFAM" id="SSF52833">
    <property type="entry name" value="Thioredoxin-like"/>
    <property type="match status" value="1"/>
</dbReference>
<dbReference type="GO" id="GO:0015385">
    <property type="term" value="F:sodium:proton antiporter activity"/>
    <property type="evidence" value="ECO:0007669"/>
    <property type="project" value="UniProtKB-UniRule"/>
</dbReference>
<protein>
    <recommendedName>
        <fullName evidence="12">Na(+)/H(+) antiporter NhaA</fullName>
    </recommendedName>
    <alternativeName>
        <fullName evidence="12">Sodium/proton antiporter NhaA</fullName>
    </alternativeName>
</protein>
<name>A0A9X1M8P5_9MICC</name>
<feature type="transmembrane region" description="Helical" evidence="12">
    <location>
        <begin position="402"/>
        <end position="422"/>
    </location>
</feature>
<comment type="caution">
    <text evidence="15">The sequence shown here is derived from an EMBL/GenBank/DDBJ whole genome shotgun (WGS) entry which is preliminary data.</text>
</comment>
<evidence type="ECO:0000256" key="3">
    <source>
        <dbReference type="ARBA" id="ARBA00022448"/>
    </source>
</evidence>
<dbReference type="Gene3D" id="3.40.30.10">
    <property type="entry name" value="Glutaredoxin"/>
    <property type="match status" value="1"/>
</dbReference>
<dbReference type="PANTHER" id="PTHR30341">
    <property type="entry name" value="SODIUM ION/PROTON ANTIPORTER NHAA-RELATED"/>
    <property type="match status" value="1"/>
</dbReference>
<evidence type="ECO:0000256" key="8">
    <source>
        <dbReference type="ARBA" id="ARBA00023053"/>
    </source>
</evidence>
<evidence type="ECO:0000256" key="2">
    <source>
        <dbReference type="ARBA" id="ARBA00007006"/>
    </source>
</evidence>
<dbReference type="Proteomes" id="UP001155145">
    <property type="component" value="Unassembled WGS sequence"/>
</dbReference>
<dbReference type="RefSeq" id="WP_227905691.1">
    <property type="nucleotide sequence ID" value="NZ_CP094984.1"/>
</dbReference>
<dbReference type="InterPro" id="IPR004670">
    <property type="entry name" value="NhaA"/>
</dbReference>
<keyword evidence="6 12" id="KW-0812">Transmembrane</keyword>
<keyword evidence="7 12" id="KW-1133">Transmembrane helix</keyword>
<evidence type="ECO:0000256" key="10">
    <source>
        <dbReference type="ARBA" id="ARBA00023136"/>
    </source>
</evidence>
<evidence type="ECO:0000256" key="1">
    <source>
        <dbReference type="ARBA" id="ARBA00004429"/>
    </source>
</evidence>
<dbReference type="Pfam" id="PF06965">
    <property type="entry name" value="Na_H_antiport_1"/>
    <property type="match status" value="1"/>
</dbReference>
<feature type="transmembrane region" description="Helical" evidence="12">
    <location>
        <begin position="328"/>
        <end position="349"/>
    </location>
</feature>
<comment type="subcellular location">
    <subcellularLocation>
        <location evidence="1">Cell inner membrane</location>
        <topology evidence="1">Multi-pass membrane protein</topology>
    </subcellularLocation>
    <subcellularLocation>
        <location evidence="12">Cell membrane</location>
        <topology evidence="12">Multi-pass membrane protein</topology>
    </subcellularLocation>
</comment>
<dbReference type="EMBL" id="JAJFZT010000007">
    <property type="protein sequence ID" value="MCC3273444.1"/>
    <property type="molecule type" value="Genomic_DNA"/>
</dbReference>
<evidence type="ECO:0000313" key="16">
    <source>
        <dbReference type="Proteomes" id="UP001155145"/>
    </source>
</evidence>
<feature type="transmembrane region" description="Helical" evidence="12">
    <location>
        <begin position="107"/>
        <end position="126"/>
    </location>
</feature>
<dbReference type="GO" id="GO:0005886">
    <property type="term" value="C:plasma membrane"/>
    <property type="evidence" value="ECO:0007669"/>
    <property type="project" value="UniProtKB-SubCell"/>
</dbReference>
<feature type="transmembrane region" description="Helical" evidence="12">
    <location>
        <begin position="163"/>
        <end position="183"/>
    </location>
</feature>
<keyword evidence="11 12" id="KW-0739">Sodium transport</keyword>
<comment type="similarity">
    <text evidence="12">Belongs to the NhaA Na(+)/H(+) (TC 2.A.33) antiporter family.</text>
</comment>